<organism evidence="1 2">
    <name type="scientific">Amorphotheca resinae ATCC 22711</name>
    <dbReference type="NCBI Taxonomy" id="857342"/>
    <lineage>
        <taxon>Eukaryota</taxon>
        <taxon>Fungi</taxon>
        <taxon>Dikarya</taxon>
        <taxon>Ascomycota</taxon>
        <taxon>Pezizomycotina</taxon>
        <taxon>Leotiomycetes</taxon>
        <taxon>Helotiales</taxon>
        <taxon>Amorphothecaceae</taxon>
        <taxon>Amorphotheca</taxon>
    </lineage>
</organism>
<sequence length="300" mass="35149">MHQDNEESPQQQAPEQYTSTLSVQSKAHLPLASQMLPLELKWLIVQMACTPKKPCLDFITKGHDGCLDPWSCKLSHLGPEDTSFYTVKPNITSVCSSFRHEAYKTFYQNNTFVFRSMGGDQAVREGARPGEADLPWEDLRDPYASRILEFIDRPEWKNKGSRFFKDDGRYQHGDKYRHLICSIIINIEPNWGSQHHQDWDWPLKVDWSTLPHLKYLQLDLRTYSRRTWDDSEEAYDEILEAGAARMRCLNLDKLVLFGLCSFDLYWGDEDHKRRMEKLFRPAVRPGGKLEFLDQQSSVRW</sequence>
<keyword evidence="2" id="KW-1185">Reference proteome</keyword>
<dbReference type="RefSeq" id="XP_024721480.1">
    <property type="nucleotide sequence ID" value="XM_024867486.1"/>
</dbReference>
<gene>
    <name evidence="1" type="ORF">M430DRAFT_41548</name>
</gene>
<dbReference type="InParanoid" id="A0A2T3B3J4"/>
<dbReference type="OrthoDB" id="5104994at2759"/>
<evidence type="ECO:0000313" key="2">
    <source>
        <dbReference type="Proteomes" id="UP000241818"/>
    </source>
</evidence>
<dbReference type="EMBL" id="KZ679010">
    <property type="protein sequence ID" value="PSS20210.1"/>
    <property type="molecule type" value="Genomic_DNA"/>
</dbReference>
<name>A0A2T3B3J4_AMORE</name>
<accession>A0A2T3B3J4</accession>
<dbReference type="GeneID" id="36575567"/>
<dbReference type="Proteomes" id="UP000241818">
    <property type="component" value="Unassembled WGS sequence"/>
</dbReference>
<reference evidence="1 2" key="1">
    <citation type="journal article" date="2018" name="New Phytol.">
        <title>Comparative genomics and transcriptomics depict ericoid mycorrhizal fungi as versatile saprotrophs and plant mutualists.</title>
        <authorList>
            <person name="Martino E."/>
            <person name="Morin E."/>
            <person name="Grelet G.A."/>
            <person name="Kuo A."/>
            <person name="Kohler A."/>
            <person name="Daghino S."/>
            <person name="Barry K.W."/>
            <person name="Cichocki N."/>
            <person name="Clum A."/>
            <person name="Dockter R.B."/>
            <person name="Hainaut M."/>
            <person name="Kuo R.C."/>
            <person name="LaButti K."/>
            <person name="Lindahl B.D."/>
            <person name="Lindquist E.A."/>
            <person name="Lipzen A."/>
            <person name="Khouja H.R."/>
            <person name="Magnuson J."/>
            <person name="Murat C."/>
            <person name="Ohm R.A."/>
            <person name="Singer S.W."/>
            <person name="Spatafora J.W."/>
            <person name="Wang M."/>
            <person name="Veneault-Fourrey C."/>
            <person name="Henrissat B."/>
            <person name="Grigoriev I.V."/>
            <person name="Martin F.M."/>
            <person name="Perotto S."/>
        </authorList>
    </citation>
    <scope>NUCLEOTIDE SEQUENCE [LARGE SCALE GENOMIC DNA]</scope>
    <source>
        <strain evidence="1 2">ATCC 22711</strain>
    </source>
</reference>
<evidence type="ECO:0000313" key="1">
    <source>
        <dbReference type="EMBL" id="PSS20210.1"/>
    </source>
</evidence>
<dbReference type="AlphaFoldDB" id="A0A2T3B3J4"/>
<protein>
    <submittedName>
        <fullName evidence="1">Uncharacterized protein</fullName>
    </submittedName>
</protein>
<proteinExistence type="predicted"/>